<accession>A0A8J7M430</accession>
<evidence type="ECO:0000313" key="2">
    <source>
        <dbReference type="EMBL" id="MBK0397755.1"/>
    </source>
</evidence>
<protein>
    <submittedName>
        <fullName evidence="2">Uncharacterized protein</fullName>
    </submittedName>
</protein>
<sequence>MKMLVDTLDQASGEPLVWGAIALIAVHGIVAAVHWKSCPYLCGTARISREDAEARLKNPFLAGPRFFLMMLAGIAALVTGLLMIDHAIAPAFALMLVIAGVFVVQIEPARLRVTEAVARVIASEAAGPEQAMIAHKRLRDSHLWFVGLNFVLVIAMVAGLAAF</sequence>
<feature type="transmembrane region" description="Helical" evidence="1">
    <location>
        <begin position="87"/>
        <end position="104"/>
    </location>
</feature>
<evidence type="ECO:0000256" key="1">
    <source>
        <dbReference type="SAM" id="Phobius"/>
    </source>
</evidence>
<keyword evidence="1" id="KW-1133">Transmembrane helix</keyword>
<evidence type="ECO:0000313" key="3">
    <source>
        <dbReference type="Proteomes" id="UP000655420"/>
    </source>
</evidence>
<reference evidence="2" key="1">
    <citation type="submission" date="2020-12" db="EMBL/GenBank/DDBJ databases">
        <title>Bacterial taxonomy.</title>
        <authorList>
            <person name="Pan X."/>
        </authorList>
    </citation>
    <scope>NUCLEOTIDE SEQUENCE</scope>
    <source>
        <strain evidence="2">M0105</strain>
    </source>
</reference>
<gene>
    <name evidence="2" type="ORF">H0I76_00995</name>
</gene>
<proteinExistence type="predicted"/>
<feature type="transmembrane region" description="Helical" evidence="1">
    <location>
        <begin position="16"/>
        <end position="35"/>
    </location>
</feature>
<feature type="transmembrane region" description="Helical" evidence="1">
    <location>
        <begin position="142"/>
        <end position="162"/>
    </location>
</feature>
<keyword evidence="1" id="KW-0812">Transmembrane</keyword>
<dbReference type="AlphaFoldDB" id="A0A8J7M430"/>
<keyword evidence="3" id="KW-1185">Reference proteome</keyword>
<dbReference type="RefSeq" id="WP_200605833.1">
    <property type="nucleotide sequence ID" value="NZ_JAEHHL010000001.1"/>
</dbReference>
<dbReference type="EMBL" id="JAEHHL010000001">
    <property type="protein sequence ID" value="MBK0397755.1"/>
    <property type="molecule type" value="Genomic_DNA"/>
</dbReference>
<name>A0A8J7M430_9RHOB</name>
<comment type="caution">
    <text evidence="2">The sequence shown here is derived from an EMBL/GenBank/DDBJ whole genome shotgun (WGS) entry which is preliminary data.</text>
</comment>
<keyword evidence="1" id="KW-0472">Membrane</keyword>
<dbReference type="Proteomes" id="UP000655420">
    <property type="component" value="Unassembled WGS sequence"/>
</dbReference>
<organism evidence="2 3">
    <name type="scientific">Thermohalobaculum xanthum</name>
    <dbReference type="NCBI Taxonomy" id="2753746"/>
    <lineage>
        <taxon>Bacteria</taxon>
        <taxon>Pseudomonadati</taxon>
        <taxon>Pseudomonadota</taxon>
        <taxon>Alphaproteobacteria</taxon>
        <taxon>Rhodobacterales</taxon>
        <taxon>Paracoccaceae</taxon>
        <taxon>Thermohalobaculum</taxon>
    </lineage>
</organism>
<feature type="transmembrane region" description="Helical" evidence="1">
    <location>
        <begin position="56"/>
        <end position="81"/>
    </location>
</feature>